<dbReference type="EMBL" id="MU007018">
    <property type="protein sequence ID" value="KAF2434034.1"/>
    <property type="molecule type" value="Genomic_DNA"/>
</dbReference>
<gene>
    <name evidence="1" type="ORF">EJ08DRAFT_657724</name>
</gene>
<sequence>MATFLSPIYGNPITPLSMPTHLLSKRFQFTIDLWSENSFTGLFEHLPNMNVNECRNLARDPIASSVRLNSDESGLVCGLYEEFDCNGNRMYFMGEILALTLQGFDNRAMSVKCELF</sequence>
<protein>
    <submittedName>
        <fullName evidence="1">Uncharacterized protein</fullName>
    </submittedName>
</protein>
<dbReference type="AlphaFoldDB" id="A0A9P4NX67"/>
<evidence type="ECO:0000313" key="1">
    <source>
        <dbReference type="EMBL" id="KAF2434034.1"/>
    </source>
</evidence>
<comment type="caution">
    <text evidence="1">The sequence shown here is derived from an EMBL/GenBank/DDBJ whole genome shotgun (WGS) entry which is preliminary data.</text>
</comment>
<keyword evidence="2" id="KW-1185">Reference proteome</keyword>
<dbReference type="Proteomes" id="UP000800235">
    <property type="component" value="Unassembled WGS sequence"/>
</dbReference>
<organism evidence="1 2">
    <name type="scientific">Tothia fuscella</name>
    <dbReference type="NCBI Taxonomy" id="1048955"/>
    <lineage>
        <taxon>Eukaryota</taxon>
        <taxon>Fungi</taxon>
        <taxon>Dikarya</taxon>
        <taxon>Ascomycota</taxon>
        <taxon>Pezizomycotina</taxon>
        <taxon>Dothideomycetes</taxon>
        <taxon>Pleosporomycetidae</taxon>
        <taxon>Venturiales</taxon>
        <taxon>Cylindrosympodiaceae</taxon>
        <taxon>Tothia</taxon>
    </lineage>
</organism>
<name>A0A9P4NX67_9PEZI</name>
<evidence type="ECO:0000313" key="2">
    <source>
        <dbReference type="Proteomes" id="UP000800235"/>
    </source>
</evidence>
<reference evidence="1" key="1">
    <citation type="journal article" date="2020" name="Stud. Mycol.">
        <title>101 Dothideomycetes genomes: a test case for predicting lifestyles and emergence of pathogens.</title>
        <authorList>
            <person name="Haridas S."/>
            <person name="Albert R."/>
            <person name="Binder M."/>
            <person name="Bloem J."/>
            <person name="Labutti K."/>
            <person name="Salamov A."/>
            <person name="Andreopoulos B."/>
            <person name="Baker S."/>
            <person name="Barry K."/>
            <person name="Bills G."/>
            <person name="Bluhm B."/>
            <person name="Cannon C."/>
            <person name="Castanera R."/>
            <person name="Culley D."/>
            <person name="Daum C."/>
            <person name="Ezra D."/>
            <person name="Gonzalez J."/>
            <person name="Henrissat B."/>
            <person name="Kuo A."/>
            <person name="Liang C."/>
            <person name="Lipzen A."/>
            <person name="Lutzoni F."/>
            <person name="Magnuson J."/>
            <person name="Mondo S."/>
            <person name="Nolan M."/>
            <person name="Ohm R."/>
            <person name="Pangilinan J."/>
            <person name="Park H.-J."/>
            <person name="Ramirez L."/>
            <person name="Alfaro M."/>
            <person name="Sun H."/>
            <person name="Tritt A."/>
            <person name="Yoshinaga Y."/>
            <person name="Zwiers L.-H."/>
            <person name="Turgeon B."/>
            <person name="Goodwin S."/>
            <person name="Spatafora J."/>
            <person name="Crous P."/>
            <person name="Grigoriev I."/>
        </authorList>
    </citation>
    <scope>NUCLEOTIDE SEQUENCE</scope>
    <source>
        <strain evidence="1">CBS 130266</strain>
    </source>
</reference>
<proteinExistence type="predicted"/>
<accession>A0A9P4NX67</accession>